<evidence type="ECO:0000256" key="3">
    <source>
        <dbReference type="RuleBase" id="RU361155"/>
    </source>
</evidence>
<proteinExistence type="inferred from homology"/>
<dbReference type="InterPro" id="IPR027417">
    <property type="entry name" value="P-loop_NTPase"/>
</dbReference>
<sequence>MATNLSIISNIPTTKMEEEVRGADEKTEEKYAHIISTLPKKKSWGQELQRYQGFWYYPFFLDGVMSVQHNFKVRPSDVLIASSPKSGTTWLKALVFALHNRNADDQTSKQVMQSSNPHEYILQIELAHLYTNNSILSLDALPSPRLLATHIPYSSLPESARDDESGCRIVYISRDIKDVFVSSWYFFNDNRHDSQEPFSLEEAFESYCDGVTPYGPIWDHQLEYWKASIERPQSVMFLRYEEMMEDPVNGVKMLAEFLGRPFSMEEAEVGVVEEIVKVCSFEYLKNLEANKEGELQFAKVKFTKPAFFRRGVVGDSKRCLTPEMIERLNLLNDRMTCSFSSSSTL</sequence>
<dbReference type="Gene3D" id="3.40.50.300">
    <property type="entry name" value="P-loop containing nucleotide triphosphate hydrolases"/>
    <property type="match status" value="1"/>
</dbReference>
<dbReference type="EC" id="2.8.2.-" evidence="3"/>
<keyword evidence="6" id="KW-1185">Reference proteome</keyword>
<evidence type="ECO:0000256" key="2">
    <source>
        <dbReference type="ARBA" id="ARBA00022679"/>
    </source>
</evidence>
<gene>
    <name evidence="5" type="primary">SOT17</name>
    <name evidence="5" type="ORF">QJS10_CPB12g00561</name>
</gene>
<dbReference type="SUPFAM" id="SSF52540">
    <property type="entry name" value="P-loop containing nucleoside triphosphate hydrolases"/>
    <property type="match status" value="1"/>
</dbReference>
<dbReference type="GO" id="GO:0008146">
    <property type="term" value="F:sulfotransferase activity"/>
    <property type="evidence" value="ECO:0007669"/>
    <property type="project" value="InterPro"/>
</dbReference>
<evidence type="ECO:0000313" key="5">
    <source>
        <dbReference type="EMBL" id="KAK1301853.1"/>
    </source>
</evidence>
<evidence type="ECO:0000313" key="6">
    <source>
        <dbReference type="Proteomes" id="UP001180020"/>
    </source>
</evidence>
<name>A0AAV9DNH5_ACOCL</name>
<dbReference type="PANTHER" id="PTHR11783">
    <property type="entry name" value="SULFOTRANSFERASE SULT"/>
    <property type="match status" value="1"/>
</dbReference>
<dbReference type="Pfam" id="PF00685">
    <property type="entry name" value="Sulfotransfer_1"/>
    <property type="match status" value="1"/>
</dbReference>
<reference evidence="5" key="1">
    <citation type="journal article" date="2023" name="Nat. Commun.">
        <title>Diploid and tetraploid genomes of Acorus and the evolution of monocots.</title>
        <authorList>
            <person name="Ma L."/>
            <person name="Liu K.W."/>
            <person name="Li Z."/>
            <person name="Hsiao Y.Y."/>
            <person name="Qi Y."/>
            <person name="Fu T."/>
            <person name="Tang G.D."/>
            <person name="Zhang D."/>
            <person name="Sun W.H."/>
            <person name="Liu D.K."/>
            <person name="Li Y."/>
            <person name="Chen G.Z."/>
            <person name="Liu X.D."/>
            <person name="Liao X.Y."/>
            <person name="Jiang Y.T."/>
            <person name="Yu X."/>
            <person name="Hao Y."/>
            <person name="Huang J."/>
            <person name="Zhao X.W."/>
            <person name="Ke S."/>
            <person name="Chen Y.Y."/>
            <person name="Wu W.L."/>
            <person name="Hsu J.L."/>
            <person name="Lin Y.F."/>
            <person name="Huang M.D."/>
            <person name="Li C.Y."/>
            <person name="Huang L."/>
            <person name="Wang Z.W."/>
            <person name="Zhao X."/>
            <person name="Zhong W.Y."/>
            <person name="Peng D.H."/>
            <person name="Ahmad S."/>
            <person name="Lan S."/>
            <person name="Zhang J.S."/>
            <person name="Tsai W.C."/>
            <person name="Van de Peer Y."/>
            <person name="Liu Z.J."/>
        </authorList>
    </citation>
    <scope>NUCLEOTIDE SEQUENCE</scope>
    <source>
        <strain evidence="5">CP</strain>
    </source>
</reference>
<comment type="caution">
    <text evidence="5">The sequence shown here is derived from an EMBL/GenBank/DDBJ whole genome shotgun (WGS) entry which is preliminary data.</text>
</comment>
<dbReference type="InterPro" id="IPR000863">
    <property type="entry name" value="Sulfotransferase_dom"/>
</dbReference>
<protein>
    <recommendedName>
        <fullName evidence="3">Sulfotransferase</fullName>
        <ecNumber evidence="3">2.8.2.-</ecNumber>
    </recommendedName>
</protein>
<reference evidence="5" key="2">
    <citation type="submission" date="2023-06" db="EMBL/GenBank/DDBJ databases">
        <authorList>
            <person name="Ma L."/>
            <person name="Liu K.-W."/>
            <person name="Li Z."/>
            <person name="Hsiao Y.-Y."/>
            <person name="Qi Y."/>
            <person name="Fu T."/>
            <person name="Tang G."/>
            <person name="Zhang D."/>
            <person name="Sun W.-H."/>
            <person name="Liu D.-K."/>
            <person name="Li Y."/>
            <person name="Chen G.-Z."/>
            <person name="Liu X.-D."/>
            <person name="Liao X.-Y."/>
            <person name="Jiang Y.-T."/>
            <person name="Yu X."/>
            <person name="Hao Y."/>
            <person name="Huang J."/>
            <person name="Zhao X.-W."/>
            <person name="Ke S."/>
            <person name="Chen Y.-Y."/>
            <person name="Wu W.-L."/>
            <person name="Hsu J.-L."/>
            <person name="Lin Y.-F."/>
            <person name="Huang M.-D."/>
            <person name="Li C.-Y."/>
            <person name="Huang L."/>
            <person name="Wang Z.-W."/>
            <person name="Zhao X."/>
            <person name="Zhong W.-Y."/>
            <person name="Peng D.-H."/>
            <person name="Ahmad S."/>
            <person name="Lan S."/>
            <person name="Zhang J.-S."/>
            <person name="Tsai W.-C."/>
            <person name="Van De Peer Y."/>
            <person name="Liu Z.-J."/>
        </authorList>
    </citation>
    <scope>NUCLEOTIDE SEQUENCE</scope>
    <source>
        <strain evidence="5">CP</strain>
        <tissue evidence="5">Leaves</tissue>
    </source>
</reference>
<comment type="similarity">
    <text evidence="1 3">Belongs to the sulfotransferase 1 family.</text>
</comment>
<evidence type="ECO:0000259" key="4">
    <source>
        <dbReference type="Pfam" id="PF00685"/>
    </source>
</evidence>
<dbReference type="Proteomes" id="UP001180020">
    <property type="component" value="Unassembled WGS sequence"/>
</dbReference>
<keyword evidence="2 3" id="KW-0808">Transferase</keyword>
<feature type="domain" description="Sulfotransferase" evidence="4">
    <location>
        <begin position="75"/>
        <end position="329"/>
    </location>
</feature>
<accession>A0AAV9DNH5</accession>
<evidence type="ECO:0000256" key="1">
    <source>
        <dbReference type="ARBA" id="ARBA00005771"/>
    </source>
</evidence>
<dbReference type="AlphaFoldDB" id="A0AAV9DNH5"/>
<dbReference type="EMBL" id="JAUJYO010000012">
    <property type="protein sequence ID" value="KAK1301853.1"/>
    <property type="molecule type" value="Genomic_DNA"/>
</dbReference>
<organism evidence="5 6">
    <name type="scientific">Acorus calamus</name>
    <name type="common">Sweet flag</name>
    <dbReference type="NCBI Taxonomy" id="4465"/>
    <lineage>
        <taxon>Eukaryota</taxon>
        <taxon>Viridiplantae</taxon>
        <taxon>Streptophyta</taxon>
        <taxon>Embryophyta</taxon>
        <taxon>Tracheophyta</taxon>
        <taxon>Spermatophyta</taxon>
        <taxon>Magnoliopsida</taxon>
        <taxon>Liliopsida</taxon>
        <taxon>Acoraceae</taxon>
        <taxon>Acorus</taxon>
    </lineage>
</organism>